<feature type="domain" description="Bacterial CdiA-CT RNAse A" evidence="1">
    <location>
        <begin position="166"/>
        <end position="280"/>
    </location>
</feature>
<protein>
    <recommendedName>
        <fullName evidence="1">Bacterial CdiA-CT RNAse A domain-containing protein</fullName>
    </recommendedName>
</protein>
<dbReference type="Proteomes" id="UP000240475">
    <property type="component" value="Chromosome"/>
</dbReference>
<accession>A0AAD0I8J0</accession>
<dbReference type="RefSeq" id="WP_080053098.1">
    <property type="nucleotide sequence ID" value="NZ_CP028490.1"/>
</dbReference>
<dbReference type="InterPro" id="IPR041436">
    <property type="entry name" value="RNAse_A_bac"/>
</dbReference>
<dbReference type="AlphaFoldDB" id="A0AAD0I8J0"/>
<evidence type="ECO:0000313" key="2">
    <source>
        <dbReference type="EMBL" id="AVX24134.1"/>
    </source>
</evidence>
<dbReference type="EMBL" id="CP028490">
    <property type="protein sequence ID" value="AVX24134.1"/>
    <property type="molecule type" value="Genomic_DNA"/>
</dbReference>
<name>A0AAD0I8J0_PSESX</name>
<sequence>MSDFEDGDFRVALSFAQLAAILTQESLTPAEIRSNRIFGSLRLVGGIIELAGSGVLCALPEPTMISKVGCVAMGVHASDQLSAATTQIVTGRQTDSYAFKAGATVAEVLGASRTTGQVIGLATEFAVPLTTASLYNAFRASSVRAGRISVITSEKPLQAPKKLGGGHTILKHVDKNIENLKTRFASKKVHISSTFYDLETAEWAVSQVLQRNRLKILMQSKARLILKEKRLELSTTLEKPIGWGIKREAPNTKINMSKVTVVIKFVEYNHMPYFIVTAFPSI</sequence>
<proteinExistence type="predicted"/>
<gene>
    <name evidence="2" type="ORF">DA456_12395</name>
</gene>
<dbReference type="Pfam" id="PF18431">
    <property type="entry name" value="RNAse_A_bac"/>
    <property type="match status" value="1"/>
</dbReference>
<dbReference type="CDD" id="cd20684">
    <property type="entry name" value="CdiA-CT_Yk_RNaseA-like"/>
    <property type="match status" value="1"/>
</dbReference>
<evidence type="ECO:0000313" key="3">
    <source>
        <dbReference type="Proteomes" id="UP000240475"/>
    </source>
</evidence>
<reference evidence="2 3" key="1">
    <citation type="submission" date="2018-04" db="EMBL/GenBank/DDBJ databases">
        <authorList>
            <person name="Cha J.-S."/>
        </authorList>
    </citation>
    <scope>NUCLEOTIDE SEQUENCE [LARGE SCALE GENOMIC DNA]</scope>
    <source>
        <strain evidence="2 3">LMG5095</strain>
    </source>
</reference>
<organism evidence="2 3">
    <name type="scientific">Pseudomonas syringae pv. atrofaciens</name>
    <dbReference type="NCBI Taxonomy" id="192087"/>
    <lineage>
        <taxon>Bacteria</taxon>
        <taxon>Pseudomonadati</taxon>
        <taxon>Pseudomonadota</taxon>
        <taxon>Gammaproteobacteria</taxon>
        <taxon>Pseudomonadales</taxon>
        <taxon>Pseudomonadaceae</taxon>
        <taxon>Pseudomonas</taxon>
        <taxon>Pseudomonas syringae</taxon>
    </lineage>
</organism>
<evidence type="ECO:0000259" key="1">
    <source>
        <dbReference type="Pfam" id="PF18431"/>
    </source>
</evidence>